<evidence type="ECO:0000313" key="4">
    <source>
        <dbReference type="EMBL" id="KRZ44336.1"/>
    </source>
</evidence>
<keyword evidence="1" id="KW-0732">Signal</keyword>
<proteinExistence type="predicted"/>
<gene>
    <name evidence="2" type="ORF">T4A_9885</name>
    <name evidence="3" type="ORF">T4B_8032</name>
    <name evidence="4" type="ORF">T4C_2165</name>
</gene>
<evidence type="ECO:0000313" key="5">
    <source>
        <dbReference type="Proteomes" id="UP000054632"/>
    </source>
</evidence>
<keyword evidence="6" id="KW-1185">Reference proteome</keyword>
<organism evidence="2 5">
    <name type="scientific">Trichinella pseudospiralis</name>
    <name type="common">Parasitic roundworm</name>
    <dbReference type="NCBI Taxonomy" id="6337"/>
    <lineage>
        <taxon>Eukaryota</taxon>
        <taxon>Metazoa</taxon>
        <taxon>Ecdysozoa</taxon>
        <taxon>Nematoda</taxon>
        <taxon>Enoplea</taxon>
        <taxon>Dorylaimia</taxon>
        <taxon>Trichinellida</taxon>
        <taxon>Trichinellidae</taxon>
        <taxon>Trichinella</taxon>
    </lineage>
</organism>
<dbReference type="Proteomes" id="UP000054805">
    <property type="component" value="Unassembled WGS sequence"/>
</dbReference>
<dbReference type="EMBL" id="JYDS01000055">
    <property type="protein sequence ID" value="KRZ28678.1"/>
    <property type="molecule type" value="Genomic_DNA"/>
</dbReference>
<dbReference type="EMBL" id="JYDV01000006">
    <property type="protein sequence ID" value="KRZ44336.1"/>
    <property type="molecule type" value="Genomic_DNA"/>
</dbReference>
<feature type="chain" id="PRO_5007438533" description="FLYWCH-type domain-containing protein" evidence="1">
    <location>
        <begin position="20"/>
        <end position="106"/>
    </location>
</feature>
<dbReference type="AlphaFoldDB" id="A0A0V1EVT4"/>
<comment type="caution">
    <text evidence="2">The sequence shown here is derived from an EMBL/GenBank/DDBJ whole genome shotgun (WGS) entry which is preliminary data.</text>
</comment>
<evidence type="ECO:0000256" key="1">
    <source>
        <dbReference type="SAM" id="SignalP"/>
    </source>
</evidence>
<name>A0A0V1EVT4_TRIPS</name>
<evidence type="ECO:0008006" key="7">
    <source>
        <dbReference type="Google" id="ProtNLM"/>
    </source>
</evidence>
<dbReference type="Proteomes" id="UP000054826">
    <property type="component" value="Unassembled WGS sequence"/>
</dbReference>
<evidence type="ECO:0000313" key="2">
    <source>
        <dbReference type="EMBL" id="KRY77888.1"/>
    </source>
</evidence>
<evidence type="ECO:0000313" key="3">
    <source>
        <dbReference type="EMBL" id="KRZ28678.1"/>
    </source>
</evidence>
<accession>A0A0V1EVT4</accession>
<protein>
    <recommendedName>
        <fullName evidence="7">FLYWCH-type domain-containing protein</fullName>
    </recommendedName>
</protein>
<sequence length="106" mass="12152">MSSFIVLFINLTMANVSELSLVSNRCSGMSLVHEGKAYKLKYAYKRVKCWRCSRKVAEQLAYLVSNPLLSFSICRQPRLKQHLLLQKIGQLSMKHIVFGTIISCRK</sequence>
<dbReference type="Proteomes" id="UP000054632">
    <property type="component" value="Unassembled WGS sequence"/>
</dbReference>
<reference evidence="5 6" key="1">
    <citation type="submission" date="2015-01" db="EMBL/GenBank/DDBJ databases">
        <title>Evolution of Trichinella species and genotypes.</title>
        <authorList>
            <person name="Korhonen P.K."/>
            <person name="Edoardo P."/>
            <person name="Giuseppe L.R."/>
            <person name="Gasser R.B."/>
        </authorList>
    </citation>
    <scope>NUCLEOTIDE SEQUENCE [LARGE SCALE GENOMIC DNA]</scope>
    <source>
        <strain evidence="2">ISS13</strain>
        <strain evidence="4">ISS176</strain>
        <strain evidence="3">ISS588</strain>
    </source>
</reference>
<dbReference type="EMBL" id="JYDR01000005">
    <property type="protein sequence ID" value="KRY77888.1"/>
    <property type="molecule type" value="Genomic_DNA"/>
</dbReference>
<feature type="signal peptide" evidence="1">
    <location>
        <begin position="1"/>
        <end position="19"/>
    </location>
</feature>
<evidence type="ECO:0000313" key="6">
    <source>
        <dbReference type="Proteomes" id="UP000054805"/>
    </source>
</evidence>